<dbReference type="AlphaFoldDB" id="A0A6J4UCE2"/>
<feature type="region of interest" description="Disordered" evidence="1">
    <location>
        <begin position="1"/>
        <end position="134"/>
    </location>
</feature>
<sequence length="134" mass="15172">DRGVPRLRAPGQRPRPGGRRRHRRRLHRDRFGPGRVRHHADHRPRRRFARLFGDRLGPGPDRQLPQRGDLLPADRPRRLPRLCQAHEYGDEAAEDGRGALDQDLPGVLRRDPGRGPPLPVLHGGPRRDNAAGGL</sequence>
<proteinExistence type="predicted"/>
<evidence type="ECO:0000256" key="1">
    <source>
        <dbReference type="SAM" id="MobiDB-lite"/>
    </source>
</evidence>
<feature type="compositionally biased region" description="Low complexity" evidence="1">
    <location>
        <begin position="1"/>
        <end position="15"/>
    </location>
</feature>
<dbReference type="EMBL" id="CADCWF010000064">
    <property type="protein sequence ID" value="CAA9543834.1"/>
    <property type="molecule type" value="Genomic_DNA"/>
</dbReference>
<protein>
    <submittedName>
        <fullName evidence="2">Large-conductance mechanosensitive channel</fullName>
    </submittedName>
</protein>
<name>A0A6J4UCE2_9BACT</name>
<gene>
    <name evidence="2" type="ORF">AVDCRST_MAG59-1086</name>
</gene>
<feature type="non-terminal residue" evidence="2">
    <location>
        <position position="1"/>
    </location>
</feature>
<feature type="compositionally biased region" description="Basic and acidic residues" evidence="1">
    <location>
        <begin position="125"/>
        <end position="134"/>
    </location>
</feature>
<feature type="compositionally biased region" description="Basic residues" evidence="1">
    <location>
        <begin position="35"/>
        <end position="49"/>
    </location>
</feature>
<accession>A0A6J4UCE2</accession>
<evidence type="ECO:0000313" key="2">
    <source>
        <dbReference type="EMBL" id="CAA9543834.1"/>
    </source>
</evidence>
<organism evidence="2">
    <name type="scientific">uncultured Thermomicrobiales bacterium</name>
    <dbReference type="NCBI Taxonomy" id="1645740"/>
    <lineage>
        <taxon>Bacteria</taxon>
        <taxon>Pseudomonadati</taxon>
        <taxon>Thermomicrobiota</taxon>
        <taxon>Thermomicrobia</taxon>
        <taxon>Thermomicrobiales</taxon>
        <taxon>environmental samples</taxon>
    </lineage>
</organism>
<feature type="non-terminal residue" evidence="2">
    <location>
        <position position="134"/>
    </location>
</feature>
<reference evidence="2" key="1">
    <citation type="submission" date="2020-02" db="EMBL/GenBank/DDBJ databases">
        <authorList>
            <person name="Meier V. D."/>
        </authorList>
    </citation>
    <scope>NUCLEOTIDE SEQUENCE</scope>
    <source>
        <strain evidence="2">AVDCRST_MAG59</strain>
    </source>
</reference>
<feature type="compositionally biased region" description="Basic residues" evidence="1">
    <location>
        <begin position="16"/>
        <end position="28"/>
    </location>
</feature>